<reference evidence="1 3" key="1">
    <citation type="submission" date="2012-06" db="EMBL/GenBank/DDBJ databases">
        <title>Draft genome sequence of Lactobacillus gigeriorum CRBIP 24.85T, isolated from chicken crop.</title>
        <authorList>
            <person name="Cousin S."/>
            <person name="Ma L."/>
            <person name="Creno S."/>
            <person name="Clermont D."/>
            <person name="Loux V."/>
            <person name="Bizet C."/>
            <person name="Bouchier C."/>
        </authorList>
    </citation>
    <scope>NUCLEOTIDE SEQUENCE [LARGE SCALE GENOMIC DNA]</scope>
    <source>
        <strain evidence="3">CRBIP 24.85T</strain>
        <strain evidence="1">Type strain: CRBIP 24.85</strain>
    </source>
</reference>
<evidence type="ECO:0000313" key="2">
    <source>
        <dbReference type="EMBL" id="KRN12009.1"/>
    </source>
</evidence>
<dbReference type="EMBL" id="CAKC01000044">
    <property type="protein sequence ID" value="CCI86977.1"/>
    <property type="molecule type" value="Genomic_DNA"/>
</dbReference>
<dbReference type="PATRIC" id="fig|1423751.3.peg.434"/>
<evidence type="ECO:0000313" key="1">
    <source>
        <dbReference type="EMBL" id="CCI86977.1"/>
    </source>
</evidence>
<gene>
    <name evidence="1" type="ORF">BN52_01335</name>
    <name evidence="2" type="ORF">FC38_GL000412</name>
</gene>
<organism evidence="1 3">
    <name type="scientific">Lactobacillus gigeriorum DSM 23908 = CRBIP 24.85</name>
    <dbReference type="NCBI Taxonomy" id="1423751"/>
    <lineage>
        <taxon>Bacteria</taxon>
        <taxon>Bacillati</taxon>
        <taxon>Bacillota</taxon>
        <taxon>Bacilli</taxon>
        <taxon>Lactobacillales</taxon>
        <taxon>Lactobacillaceae</taxon>
        <taxon>Lactobacillus</taxon>
    </lineage>
</organism>
<dbReference type="EMBL" id="AYZO01000014">
    <property type="protein sequence ID" value="KRN12009.1"/>
    <property type="molecule type" value="Genomic_DNA"/>
</dbReference>
<dbReference type="RefSeq" id="WP_008473073.1">
    <property type="nucleotide sequence ID" value="NZ_AYZO01000014.1"/>
</dbReference>
<evidence type="ECO:0000313" key="4">
    <source>
        <dbReference type="Proteomes" id="UP000051521"/>
    </source>
</evidence>
<dbReference type="Proteomes" id="UP000009326">
    <property type="component" value="Unassembled WGS sequence"/>
</dbReference>
<evidence type="ECO:0008006" key="5">
    <source>
        <dbReference type="Google" id="ProtNLM"/>
    </source>
</evidence>
<evidence type="ECO:0000313" key="3">
    <source>
        <dbReference type="Proteomes" id="UP000009326"/>
    </source>
</evidence>
<name>I7J2P2_9LACO</name>
<reference evidence="2 4" key="2">
    <citation type="journal article" date="2015" name="Genome Announc.">
        <title>Expanding the biotechnology potential of lactobacilli through comparative genomics of 213 strains and associated genera.</title>
        <authorList>
            <person name="Sun Z."/>
            <person name="Harris H.M."/>
            <person name="McCann A."/>
            <person name="Guo C."/>
            <person name="Argimon S."/>
            <person name="Zhang W."/>
            <person name="Yang X."/>
            <person name="Jeffery I.B."/>
            <person name="Cooney J.C."/>
            <person name="Kagawa T.F."/>
            <person name="Liu W."/>
            <person name="Song Y."/>
            <person name="Salvetti E."/>
            <person name="Wrobel A."/>
            <person name="Rasinkangas P."/>
            <person name="Parkhill J."/>
            <person name="Rea M.C."/>
            <person name="O'Sullivan O."/>
            <person name="Ritari J."/>
            <person name="Douillard F.P."/>
            <person name="Paul Ross R."/>
            <person name="Yang R."/>
            <person name="Briner A.E."/>
            <person name="Felis G.E."/>
            <person name="de Vos W.M."/>
            <person name="Barrangou R."/>
            <person name="Klaenhammer T.R."/>
            <person name="Caufield P.W."/>
            <person name="Cui Y."/>
            <person name="Zhang H."/>
            <person name="O'Toole P.W."/>
        </authorList>
    </citation>
    <scope>NUCLEOTIDE SEQUENCE [LARGE SCALE GENOMIC DNA]</scope>
    <source>
        <strain evidence="2 4">DSM 23908</strain>
    </source>
</reference>
<keyword evidence="4" id="KW-1185">Reference proteome</keyword>
<sequence>MALIRIDAKPFNSDKPYFIVKPTGTLFDAAINLQLEMVEQDELPENGGVIEIFKKQKQLVDDIEKFLKKVLGLTSKQYKDFNEANEKETVMTYTSYVVAMLQGYTEGTFEEFLKGINDINEDETDPKEDQSKSEN</sequence>
<dbReference type="Pfam" id="PF06896">
    <property type="entry name" value="Phage_TAC_3"/>
    <property type="match status" value="1"/>
</dbReference>
<dbReference type="STRING" id="1423751.FC38_GL000412"/>
<accession>I7J2P2</accession>
<comment type="caution">
    <text evidence="1">The sequence shown here is derived from an EMBL/GenBank/DDBJ whole genome shotgun (WGS) entry which is preliminary data.</text>
</comment>
<dbReference type="InterPro" id="IPR009681">
    <property type="entry name" value="Phage_TAC_Siphoviridae"/>
</dbReference>
<proteinExistence type="predicted"/>
<dbReference type="AlphaFoldDB" id="I7J2P2"/>
<protein>
    <recommendedName>
        <fullName evidence="5">Phage protein</fullName>
    </recommendedName>
</protein>
<dbReference type="Proteomes" id="UP000051521">
    <property type="component" value="Unassembled WGS sequence"/>
</dbReference>